<dbReference type="Proteomes" id="UP001165289">
    <property type="component" value="Unassembled WGS sequence"/>
</dbReference>
<accession>A0AAV7JHQ9</accession>
<evidence type="ECO:0000313" key="1">
    <source>
        <dbReference type="EMBL" id="KAI6648405.1"/>
    </source>
</evidence>
<keyword evidence="2" id="KW-1185">Reference proteome</keyword>
<name>A0AAV7JHQ9_9METZ</name>
<comment type="caution">
    <text evidence="1">The sequence shown here is derived from an EMBL/GenBank/DDBJ whole genome shotgun (WGS) entry which is preliminary data.</text>
</comment>
<dbReference type="EMBL" id="JAKMXF010000331">
    <property type="protein sequence ID" value="KAI6648405.1"/>
    <property type="molecule type" value="Genomic_DNA"/>
</dbReference>
<organism evidence="1 2">
    <name type="scientific">Oopsacas minuta</name>
    <dbReference type="NCBI Taxonomy" id="111878"/>
    <lineage>
        <taxon>Eukaryota</taxon>
        <taxon>Metazoa</taxon>
        <taxon>Porifera</taxon>
        <taxon>Hexactinellida</taxon>
        <taxon>Hexasterophora</taxon>
        <taxon>Lyssacinosida</taxon>
        <taxon>Leucopsacidae</taxon>
        <taxon>Oopsacas</taxon>
    </lineage>
</organism>
<dbReference type="AlphaFoldDB" id="A0AAV7JHQ9"/>
<sequence length="258" mass="29495">MVFIRWATTGALQEEILYCSPLERIIRAADVLVNVENFYKKHELEWQNLSSVCTDGAPAMLGPRSGFANLIRDLNPEATSVHCIHDTLAIIADMFEKLNQLNLSLQGQHATILKLSDSINSFLQKIVLWKSNAEINVFAMFETLLSLGDGRSINSGIIEHLSRLREEFQYYFLDRNDMNLDVVRNPFHAKPETLQLELQDEFIDVINDSTFKTAFEKEDLETAWCNISLSYPRISKYVLKMLVAFSTTYLHGGKKLMP</sequence>
<evidence type="ECO:0000313" key="2">
    <source>
        <dbReference type="Proteomes" id="UP001165289"/>
    </source>
</evidence>
<dbReference type="PANTHER" id="PTHR45913:SF19">
    <property type="entry name" value="LOW QUALITY PROTEIN: ZINC FINGER BED DOMAIN-CONTAINING PROTEIN 5-LIKE"/>
    <property type="match status" value="1"/>
</dbReference>
<gene>
    <name evidence="1" type="ORF">LOD99_8195</name>
</gene>
<dbReference type="PANTHER" id="PTHR45913">
    <property type="entry name" value="EPM2A-INTERACTING PROTEIN 1"/>
    <property type="match status" value="1"/>
</dbReference>
<reference evidence="1 2" key="1">
    <citation type="journal article" date="2023" name="BMC Biol.">
        <title>The compact genome of the sponge Oopsacas minuta (Hexactinellida) is lacking key metazoan core genes.</title>
        <authorList>
            <person name="Santini S."/>
            <person name="Schenkelaars Q."/>
            <person name="Jourda C."/>
            <person name="Duchesne M."/>
            <person name="Belahbib H."/>
            <person name="Rocher C."/>
            <person name="Selva M."/>
            <person name="Riesgo A."/>
            <person name="Vervoort M."/>
            <person name="Leys S.P."/>
            <person name="Kodjabachian L."/>
            <person name="Le Bivic A."/>
            <person name="Borchiellini C."/>
            <person name="Claverie J.M."/>
            <person name="Renard E."/>
        </authorList>
    </citation>
    <scope>NUCLEOTIDE SEQUENCE [LARGE SCALE GENOMIC DNA]</scope>
    <source>
        <strain evidence="1">SPO-2</strain>
    </source>
</reference>
<proteinExistence type="predicted"/>
<protein>
    <submittedName>
        <fullName evidence="1">SCAN domain-containing protein 3</fullName>
    </submittedName>
</protein>